<proteinExistence type="inferred from homology"/>
<name>R8BUJ5_PHAM7</name>
<keyword evidence="13" id="KW-1185">Reference proteome</keyword>
<keyword evidence="4" id="KW-0256">Endoplasmic reticulum</keyword>
<evidence type="ECO:0000313" key="13">
    <source>
        <dbReference type="Proteomes" id="UP000014074"/>
    </source>
</evidence>
<evidence type="ECO:0000256" key="2">
    <source>
        <dbReference type="ARBA" id="ARBA00022692"/>
    </source>
</evidence>
<sequence length="269" mass="29123">MAFLKFSTLALLALRVASVFAQVDPDDLTTSAQAPELKVDVTTTFPDSDIFGVKLVNGRATKAVVEVKNLDDEPVTVAFIGGMLSTTQPLPEDAPTMAGVLRNLSAVSYDISIPAGESQNLPFQFLLDMQPQDVKLDLLAVISNGKGQVFQIQAHSGTASIVEPPTSIFDPQIIFLYLFLTGLFGATLYFVYKTWIEALFPQAKRTKSTKTKKVVEVSEPLSGSESTGVTTGASKDYDEAWIPDHHINRPVAKRVKSSASAKSKTRVVE</sequence>
<dbReference type="eggNOG" id="ENOG502S7BF">
    <property type="taxonomic scope" value="Eukaryota"/>
</dbReference>
<protein>
    <submittedName>
        <fullName evidence="12">Putative signal sequence receptor alpha chain protein</fullName>
    </submittedName>
</protein>
<dbReference type="PANTHER" id="PTHR12924:SF0">
    <property type="entry name" value="TRANSLOCON-ASSOCIATED PROTEIN SUBUNIT ALPHA"/>
    <property type="match status" value="1"/>
</dbReference>
<evidence type="ECO:0000313" key="12">
    <source>
        <dbReference type="EMBL" id="EOO02970.1"/>
    </source>
</evidence>
<keyword evidence="3 11" id="KW-0732">Signal</keyword>
<comment type="similarity">
    <text evidence="8">Belongs to the IRC22 family.</text>
</comment>
<accession>R8BUJ5</accession>
<evidence type="ECO:0000256" key="1">
    <source>
        <dbReference type="ARBA" id="ARBA00004115"/>
    </source>
</evidence>
<dbReference type="RefSeq" id="XP_007912289.1">
    <property type="nucleotide sequence ID" value="XM_007914098.1"/>
</dbReference>
<dbReference type="KEGG" id="tmn:UCRPA7_1518"/>
<keyword evidence="6 10" id="KW-0472">Membrane</keyword>
<dbReference type="AlphaFoldDB" id="R8BUJ5"/>
<organism evidence="12 13">
    <name type="scientific">Phaeoacremonium minimum (strain UCR-PA7)</name>
    <name type="common">Esca disease fungus</name>
    <name type="synonym">Togninia minima</name>
    <dbReference type="NCBI Taxonomy" id="1286976"/>
    <lineage>
        <taxon>Eukaryota</taxon>
        <taxon>Fungi</taxon>
        <taxon>Dikarya</taxon>
        <taxon>Ascomycota</taxon>
        <taxon>Pezizomycotina</taxon>
        <taxon>Sordariomycetes</taxon>
        <taxon>Sordariomycetidae</taxon>
        <taxon>Togniniales</taxon>
        <taxon>Togniniaceae</taxon>
        <taxon>Phaeoacremonium</taxon>
    </lineage>
</organism>
<evidence type="ECO:0000256" key="4">
    <source>
        <dbReference type="ARBA" id="ARBA00022824"/>
    </source>
</evidence>
<dbReference type="GeneID" id="19321674"/>
<dbReference type="GO" id="GO:0005789">
    <property type="term" value="C:endoplasmic reticulum membrane"/>
    <property type="evidence" value="ECO:0007669"/>
    <property type="project" value="UniProtKB-SubCell"/>
</dbReference>
<feature type="transmembrane region" description="Helical" evidence="10">
    <location>
        <begin position="174"/>
        <end position="192"/>
    </location>
</feature>
<dbReference type="Pfam" id="PF03896">
    <property type="entry name" value="TRAP_alpha"/>
    <property type="match status" value="1"/>
</dbReference>
<feature type="signal peptide" evidence="11">
    <location>
        <begin position="1"/>
        <end position="21"/>
    </location>
</feature>
<keyword evidence="2 10" id="KW-0812">Transmembrane</keyword>
<evidence type="ECO:0000256" key="3">
    <source>
        <dbReference type="ARBA" id="ARBA00022729"/>
    </source>
</evidence>
<dbReference type="EMBL" id="KB932883">
    <property type="protein sequence ID" value="EOO02970.1"/>
    <property type="molecule type" value="Genomic_DNA"/>
</dbReference>
<keyword evidence="5 10" id="KW-1133">Transmembrane helix</keyword>
<keyword evidence="12" id="KW-0675">Receptor</keyword>
<dbReference type="HOGENOM" id="CLU_068820_0_0_1"/>
<evidence type="ECO:0000256" key="9">
    <source>
        <dbReference type="SAM" id="MobiDB-lite"/>
    </source>
</evidence>
<dbReference type="Proteomes" id="UP000014074">
    <property type="component" value="Unassembled WGS sequence"/>
</dbReference>
<dbReference type="OrthoDB" id="1926781at2759"/>
<evidence type="ECO:0000256" key="7">
    <source>
        <dbReference type="ARBA" id="ARBA00037565"/>
    </source>
</evidence>
<evidence type="ECO:0000256" key="10">
    <source>
        <dbReference type="SAM" id="Phobius"/>
    </source>
</evidence>
<feature type="region of interest" description="Disordered" evidence="9">
    <location>
        <begin position="211"/>
        <end position="232"/>
    </location>
</feature>
<dbReference type="InterPro" id="IPR005595">
    <property type="entry name" value="TRAP_alpha"/>
</dbReference>
<comment type="function">
    <text evidence="7">Is probably involved in a pathway contributing to genomic integrity.</text>
</comment>
<feature type="region of interest" description="Disordered" evidence="9">
    <location>
        <begin position="248"/>
        <end position="269"/>
    </location>
</feature>
<evidence type="ECO:0000256" key="11">
    <source>
        <dbReference type="SAM" id="SignalP"/>
    </source>
</evidence>
<dbReference type="PANTHER" id="PTHR12924">
    <property type="entry name" value="TRANSLOCON-ASSOCIATED PROTEIN, ALPHA SUBUNIT"/>
    <property type="match status" value="1"/>
</dbReference>
<feature type="compositionally biased region" description="Polar residues" evidence="9">
    <location>
        <begin position="221"/>
        <end position="232"/>
    </location>
</feature>
<evidence type="ECO:0000256" key="5">
    <source>
        <dbReference type="ARBA" id="ARBA00022989"/>
    </source>
</evidence>
<gene>
    <name evidence="12" type="ORF">UCRPA7_1518</name>
</gene>
<evidence type="ECO:0000256" key="8">
    <source>
        <dbReference type="ARBA" id="ARBA00038311"/>
    </source>
</evidence>
<reference evidence="13" key="1">
    <citation type="journal article" date="2013" name="Genome Announc.">
        <title>Draft genome sequence of the ascomycete Phaeoacremonium aleophilum strain UCR-PA7, a causal agent of the esca disease complex in grapevines.</title>
        <authorList>
            <person name="Blanco-Ulate B."/>
            <person name="Rolshausen P."/>
            <person name="Cantu D."/>
        </authorList>
    </citation>
    <scope>NUCLEOTIDE SEQUENCE [LARGE SCALE GENOMIC DNA]</scope>
    <source>
        <strain evidence="13">UCR-PA7</strain>
    </source>
</reference>
<feature type="chain" id="PRO_5004452316" evidence="11">
    <location>
        <begin position="22"/>
        <end position="269"/>
    </location>
</feature>
<comment type="subcellular location">
    <subcellularLocation>
        <location evidence="1">Endoplasmic reticulum membrane</location>
        <topology evidence="1">Single-pass type I membrane protein</topology>
    </subcellularLocation>
</comment>
<evidence type="ECO:0000256" key="6">
    <source>
        <dbReference type="ARBA" id="ARBA00023136"/>
    </source>
</evidence>